<protein>
    <recommendedName>
        <fullName evidence="3">RNase H type-1 domain-containing protein</fullName>
    </recommendedName>
</protein>
<evidence type="ECO:0008006" key="3">
    <source>
        <dbReference type="Google" id="ProtNLM"/>
    </source>
</evidence>
<dbReference type="PANTHER" id="PTHR48475:SF1">
    <property type="entry name" value="RNASE H TYPE-1 DOMAIN-CONTAINING PROTEIN"/>
    <property type="match status" value="1"/>
</dbReference>
<dbReference type="AlphaFoldDB" id="A0A371H9Z7"/>
<dbReference type="GO" id="GO:0003676">
    <property type="term" value="F:nucleic acid binding"/>
    <property type="evidence" value="ECO:0007669"/>
    <property type="project" value="InterPro"/>
</dbReference>
<dbReference type="EMBL" id="QJKJ01003189">
    <property type="protein sequence ID" value="RDX99611.1"/>
    <property type="molecule type" value="Genomic_DNA"/>
</dbReference>
<accession>A0A371H9Z7</accession>
<dbReference type="InterPro" id="IPR036397">
    <property type="entry name" value="RNaseH_sf"/>
</dbReference>
<evidence type="ECO:0000313" key="1">
    <source>
        <dbReference type="EMBL" id="RDX99611.1"/>
    </source>
</evidence>
<gene>
    <name evidence="1" type="ORF">CR513_17306</name>
</gene>
<name>A0A371H9Z7_MUCPR</name>
<dbReference type="SUPFAM" id="SSF53098">
    <property type="entry name" value="Ribonuclease H-like"/>
    <property type="match status" value="1"/>
</dbReference>
<evidence type="ECO:0000313" key="2">
    <source>
        <dbReference type="Proteomes" id="UP000257109"/>
    </source>
</evidence>
<feature type="non-terminal residue" evidence="1">
    <location>
        <position position="1"/>
    </location>
</feature>
<dbReference type="Gene3D" id="3.30.420.10">
    <property type="entry name" value="Ribonuclease H-like superfamily/Ribonuclease H"/>
    <property type="match status" value="1"/>
</dbReference>
<comment type="caution">
    <text evidence="1">The sequence shown here is derived from an EMBL/GenBank/DDBJ whole genome shotgun (WGS) entry which is preliminary data.</text>
</comment>
<keyword evidence="2" id="KW-1185">Reference proteome</keyword>
<organism evidence="1 2">
    <name type="scientific">Mucuna pruriens</name>
    <name type="common">Velvet bean</name>
    <name type="synonym">Dolichos pruriens</name>
    <dbReference type="NCBI Taxonomy" id="157652"/>
    <lineage>
        <taxon>Eukaryota</taxon>
        <taxon>Viridiplantae</taxon>
        <taxon>Streptophyta</taxon>
        <taxon>Embryophyta</taxon>
        <taxon>Tracheophyta</taxon>
        <taxon>Spermatophyta</taxon>
        <taxon>Magnoliopsida</taxon>
        <taxon>eudicotyledons</taxon>
        <taxon>Gunneridae</taxon>
        <taxon>Pentapetalae</taxon>
        <taxon>rosids</taxon>
        <taxon>fabids</taxon>
        <taxon>Fabales</taxon>
        <taxon>Fabaceae</taxon>
        <taxon>Papilionoideae</taxon>
        <taxon>50 kb inversion clade</taxon>
        <taxon>NPAAA clade</taxon>
        <taxon>indigoferoid/millettioid clade</taxon>
        <taxon>Phaseoleae</taxon>
        <taxon>Mucuna</taxon>
    </lineage>
</organism>
<dbReference type="PANTHER" id="PTHR48475">
    <property type="entry name" value="RIBONUCLEASE H"/>
    <property type="match status" value="1"/>
</dbReference>
<proteinExistence type="predicted"/>
<dbReference type="Proteomes" id="UP000257109">
    <property type="component" value="Unassembled WGS sequence"/>
</dbReference>
<reference evidence="1" key="1">
    <citation type="submission" date="2018-05" db="EMBL/GenBank/DDBJ databases">
        <title>Draft genome of Mucuna pruriens seed.</title>
        <authorList>
            <person name="Nnadi N.E."/>
            <person name="Vos R."/>
            <person name="Hasami M.H."/>
            <person name="Devisetty U.K."/>
            <person name="Aguiy J.C."/>
        </authorList>
    </citation>
    <scope>NUCLEOTIDE SEQUENCE [LARGE SCALE GENOMIC DNA]</scope>
    <source>
        <strain evidence="1">JCA_2017</strain>
    </source>
</reference>
<dbReference type="OrthoDB" id="1423199at2759"/>
<dbReference type="InterPro" id="IPR012337">
    <property type="entry name" value="RNaseH-like_sf"/>
</dbReference>
<sequence length="166" mass="19128">MLVHTTWLISKMDPIKYIFQKPALIGKISRWLVVLLEYDIVHVTQKSVKESVLANYVAHSPLADYQPVRHEFPDKDIMVLLENYQPMRHEFPDKDIMVLLESHKDKEEWIMLFDGASNALGHGIGVVLISPEDRCFPFIVKLGFNCTNNMVEYEACTMGIAMALEY</sequence>